<name>A0ACB8WK88_9TELE</name>
<dbReference type="EMBL" id="CM041539">
    <property type="protein sequence ID" value="KAI3368080.1"/>
    <property type="molecule type" value="Genomic_DNA"/>
</dbReference>
<keyword evidence="2" id="KW-1185">Reference proteome</keyword>
<accession>A0ACB8WK88</accession>
<proteinExistence type="predicted"/>
<comment type="caution">
    <text evidence="1">The sequence shown here is derived from an EMBL/GenBank/DDBJ whole genome shotgun (WGS) entry which is preliminary data.</text>
</comment>
<reference evidence="1" key="1">
    <citation type="submission" date="2022-04" db="EMBL/GenBank/DDBJ databases">
        <title>Jade perch genome.</title>
        <authorList>
            <person name="Chao B."/>
        </authorList>
    </citation>
    <scope>NUCLEOTIDE SEQUENCE</scope>
    <source>
        <strain evidence="1">CB-2022</strain>
    </source>
</reference>
<organism evidence="1 2">
    <name type="scientific">Scortum barcoo</name>
    <name type="common">barcoo grunter</name>
    <dbReference type="NCBI Taxonomy" id="214431"/>
    <lineage>
        <taxon>Eukaryota</taxon>
        <taxon>Metazoa</taxon>
        <taxon>Chordata</taxon>
        <taxon>Craniata</taxon>
        <taxon>Vertebrata</taxon>
        <taxon>Euteleostomi</taxon>
        <taxon>Actinopterygii</taxon>
        <taxon>Neopterygii</taxon>
        <taxon>Teleostei</taxon>
        <taxon>Neoteleostei</taxon>
        <taxon>Acanthomorphata</taxon>
        <taxon>Eupercaria</taxon>
        <taxon>Centrarchiformes</taxon>
        <taxon>Terapontoidei</taxon>
        <taxon>Terapontidae</taxon>
        <taxon>Scortum</taxon>
    </lineage>
</organism>
<gene>
    <name evidence="1" type="ORF">L3Q82_026896</name>
</gene>
<evidence type="ECO:0000313" key="2">
    <source>
        <dbReference type="Proteomes" id="UP000831701"/>
    </source>
</evidence>
<sequence>MLSNWCRRSVSCPVEEVSLAVGEVVGYGSVKSASRMNGAVVIFLDSLEKVSDVVVSGTAYCSDEPKEWESSWNQCLPVDFFNSFWSVLGEDLVEVVNNCLERGRLPLSCRRAVITLLPNKGDLQELKNWRPVFLLCTDYKILSKSKVLASRLREVMASIIHPDQTDMCPAGYSVTTSLLIQDILEVSGSLAVDTGLISIDQEKAFDQGSVSGFFGTALVPQSIWFLPEEKGGQGLVHLASRSAAFRLQFIQTETPDRTCRPGIGGVYPAASLHLRCGGLRLGLALFLIGLQESGHFISASVLQKCFLSVEVLLRKQRREQADSLLQQWFSGTFFLDSSPLLWQSVALTWLIVRNHDPYCPSRIDLPNHLAKNMDPADTVGTQEHGRGTFRMITGLVKVAWVVRGATDGAKHVASEAPTGSPPAIAPCPNLGQSVTSLSLSLCSLATSRSSQSPNFSRSSQSPNFSRSSQSPNFSRSSQSPNFSRSSHRHSSSRSRSLGLGLLANSHSLGRLAYSLRPSLHPSQSATSPYCLATSQPVSSLHSSLPPRPAGFQPAPRPSGFQPAPRPSGFQPAPRPSGFQPAPRPPGFQPAPQPAPRPSSFQPTPKLTSKPAPELAGLQPAPQSLSLQPAAQLPKSPPSWPSAPAFSFRASNLHPQSLLQPASQHPSFSIPASASSLQLPSLQLFRPSASEPSASSLQLSSPHPAAQLSLSQPSSASIPGPALRLSLRPASEPQPAAQPSSPVQSAVRPAAHPGLQPVAQLLGLRPPRLRSL</sequence>
<dbReference type="Proteomes" id="UP000831701">
    <property type="component" value="Chromosome 9"/>
</dbReference>
<protein>
    <submittedName>
        <fullName evidence="1">Uncharacterized protein</fullName>
    </submittedName>
</protein>
<evidence type="ECO:0000313" key="1">
    <source>
        <dbReference type="EMBL" id="KAI3368080.1"/>
    </source>
</evidence>